<dbReference type="InterPro" id="IPR036388">
    <property type="entry name" value="WH-like_DNA-bd_sf"/>
</dbReference>
<dbReference type="GO" id="GO:0006352">
    <property type="term" value="P:DNA-templated transcription initiation"/>
    <property type="evidence" value="ECO:0007669"/>
    <property type="project" value="InterPro"/>
</dbReference>
<evidence type="ECO:0000259" key="6">
    <source>
        <dbReference type="Pfam" id="PF08281"/>
    </source>
</evidence>
<dbReference type="InterPro" id="IPR013249">
    <property type="entry name" value="RNA_pol_sigma70_r4_t2"/>
</dbReference>
<dbReference type="STRING" id="28136.SAMN02745202_01927"/>
<dbReference type="NCBIfam" id="TIGR02937">
    <property type="entry name" value="sigma70-ECF"/>
    <property type="match status" value="1"/>
</dbReference>
<protein>
    <submittedName>
        <fullName evidence="7">RNA polymerase sigma-70 factor, ECF subfamily</fullName>
    </submittedName>
</protein>
<dbReference type="InterPro" id="IPR014284">
    <property type="entry name" value="RNA_pol_sigma-70_dom"/>
</dbReference>
<dbReference type="Pfam" id="PF08281">
    <property type="entry name" value="Sigma70_r4_2"/>
    <property type="match status" value="1"/>
</dbReference>
<gene>
    <name evidence="7" type="ORF">SAMN02745202_01927</name>
</gene>
<accession>A0A1T4QRN5</accession>
<dbReference type="InterPro" id="IPR013325">
    <property type="entry name" value="RNA_pol_sigma_r2"/>
</dbReference>
<reference evidence="7 8" key="1">
    <citation type="submission" date="2017-02" db="EMBL/GenBank/DDBJ databases">
        <authorList>
            <person name="Peterson S.W."/>
        </authorList>
    </citation>
    <scope>NUCLEOTIDE SEQUENCE [LARGE SCALE GENOMIC DNA]</scope>
    <source>
        <strain evidence="7 8">ATCC 43324</strain>
    </source>
</reference>
<dbReference type="Gene3D" id="1.10.10.10">
    <property type="entry name" value="Winged helix-like DNA-binding domain superfamily/Winged helix DNA-binding domain"/>
    <property type="match status" value="1"/>
</dbReference>
<dbReference type="NCBIfam" id="TIGR02985">
    <property type="entry name" value="Sig70_bacteroi1"/>
    <property type="match status" value="1"/>
</dbReference>
<evidence type="ECO:0000313" key="7">
    <source>
        <dbReference type="EMBL" id="SKA06354.1"/>
    </source>
</evidence>
<dbReference type="eggNOG" id="COG1595">
    <property type="taxonomic scope" value="Bacteria"/>
</dbReference>
<proteinExistence type="inferred from homology"/>
<evidence type="ECO:0000256" key="1">
    <source>
        <dbReference type="ARBA" id="ARBA00010641"/>
    </source>
</evidence>
<dbReference type="InterPro" id="IPR013324">
    <property type="entry name" value="RNA_pol_sigma_r3/r4-like"/>
</dbReference>
<keyword evidence="2" id="KW-0805">Transcription regulation</keyword>
<dbReference type="InterPro" id="IPR014327">
    <property type="entry name" value="RNA_pol_sigma70_bacteroid"/>
</dbReference>
<evidence type="ECO:0000313" key="8">
    <source>
        <dbReference type="Proteomes" id="UP000190065"/>
    </source>
</evidence>
<keyword evidence="3" id="KW-0731">Sigma factor</keyword>
<organism evidence="7 8">
    <name type="scientific">Segatella oulorum</name>
    <dbReference type="NCBI Taxonomy" id="28136"/>
    <lineage>
        <taxon>Bacteria</taxon>
        <taxon>Pseudomonadati</taxon>
        <taxon>Bacteroidota</taxon>
        <taxon>Bacteroidia</taxon>
        <taxon>Bacteroidales</taxon>
        <taxon>Prevotellaceae</taxon>
        <taxon>Segatella</taxon>
    </lineage>
</organism>
<evidence type="ECO:0000256" key="4">
    <source>
        <dbReference type="ARBA" id="ARBA00023163"/>
    </source>
</evidence>
<evidence type="ECO:0000259" key="5">
    <source>
        <dbReference type="Pfam" id="PF04542"/>
    </source>
</evidence>
<name>A0A1T4QRN5_9BACT</name>
<evidence type="ECO:0000256" key="3">
    <source>
        <dbReference type="ARBA" id="ARBA00023082"/>
    </source>
</evidence>
<dbReference type="InterPro" id="IPR039425">
    <property type="entry name" value="RNA_pol_sigma-70-like"/>
</dbReference>
<dbReference type="GO" id="GO:0003677">
    <property type="term" value="F:DNA binding"/>
    <property type="evidence" value="ECO:0007669"/>
    <property type="project" value="InterPro"/>
</dbReference>
<dbReference type="Proteomes" id="UP000190065">
    <property type="component" value="Unassembled WGS sequence"/>
</dbReference>
<keyword evidence="4" id="KW-0804">Transcription</keyword>
<dbReference type="Gene3D" id="1.10.1740.10">
    <property type="match status" value="1"/>
</dbReference>
<dbReference type="SUPFAM" id="SSF88659">
    <property type="entry name" value="Sigma3 and sigma4 domains of RNA polymerase sigma factors"/>
    <property type="match status" value="1"/>
</dbReference>
<comment type="similarity">
    <text evidence="1">Belongs to the sigma-70 factor family. ECF subfamily.</text>
</comment>
<dbReference type="GO" id="GO:0016987">
    <property type="term" value="F:sigma factor activity"/>
    <property type="evidence" value="ECO:0007669"/>
    <property type="project" value="UniProtKB-KW"/>
</dbReference>
<evidence type="ECO:0000256" key="2">
    <source>
        <dbReference type="ARBA" id="ARBA00023015"/>
    </source>
</evidence>
<dbReference type="SUPFAM" id="SSF88946">
    <property type="entry name" value="Sigma2 domain of RNA polymerase sigma factors"/>
    <property type="match status" value="1"/>
</dbReference>
<dbReference type="PANTHER" id="PTHR43133">
    <property type="entry name" value="RNA POLYMERASE ECF-TYPE SIGMA FACTO"/>
    <property type="match status" value="1"/>
</dbReference>
<feature type="domain" description="RNA polymerase sigma-70 region 2" evidence="5">
    <location>
        <begin position="34"/>
        <end position="101"/>
    </location>
</feature>
<dbReference type="Pfam" id="PF04542">
    <property type="entry name" value="Sigma70_r2"/>
    <property type="match status" value="1"/>
</dbReference>
<sequence length="186" mass="21969">MLPLYFNLSAKTQEISHEIMEQFMRGNPSAYLFLFNAYYPCVFQSLKRVLKNEDDAKDLTQRIFMRLWLQQTKYPGIRNVEAYLFRCMHNALVNFLQSKNRKMARITTQQERVDVNSPHEHLVANDLRQRTHILIARMPKQRQKIFRLSRLSGFSNEEIAKLLGISKKTVENHLNLALGTLRKMVL</sequence>
<dbReference type="EMBL" id="FUXK01000024">
    <property type="protein sequence ID" value="SKA06354.1"/>
    <property type="molecule type" value="Genomic_DNA"/>
</dbReference>
<dbReference type="PANTHER" id="PTHR43133:SF46">
    <property type="entry name" value="RNA POLYMERASE SIGMA-70 FACTOR ECF SUBFAMILY"/>
    <property type="match status" value="1"/>
</dbReference>
<dbReference type="AlphaFoldDB" id="A0A1T4QRN5"/>
<dbReference type="InterPro" id="IPR007627">
    <property type="entry name" value="RNA_pol_sigma70_r2"/>
</dbReference>
<feature type="domain" description="RNA polymerase sigma factor 70 region 4 type 2" evidence="6">
    <location>
        <begin position="134"/>
        <end position="179"/>
    </location>
</feature>